<dbReference type="AlphaFoldDB" id="A0A2P6NKZ2"/>
<dbReference type="InterPro" id="IPR036291">
    <property type="entry name" value="NAD(P)-bd_dom_sf"/>
</dbReference>
<accession>A0A2P6NKZ2</accession>
<dbReference type="SUPFAM" id="SSF51735">
    <property type="entry name" value="NAD(P)-binding Rossmann-fold domains"/>
    <property type="match status" value="1"/>
</dbReference>
<dbReference type="Pfam" id="PF00106">
    <property type="entry name" value="adh_short"/>
    <property type="match status" value="1"/>
</dbReference>
<reference evidence="2 3" key="1">
    <citation type="journal article" date="2018" name="Genome Biol. Evol.">
        <title>Multiple Roots of Fruiting Body Formation in Amoebozoa.</title>
        <authorList>
            <person name="Hillmann F."/>
            <person name="Forbes G."/>
            <person name="Novohradska S."/>
            <person name="Ferling I."/>
            <person name="Riege K."/>
            <person name="Groth M."/>
            <person name="Westermann M."/>
            <person name="Marz M."/>
            <person name="Spaller T."/>
            <person name="Winckler T."/>
            <person name="Schaap P."/>
            <person name="Glockner G."/>
        </authorList>
    </citation>
    <scope>NUCLEOTIDE SEQUENCE [LARGE SCALE GENOMIC DNA]</scope>
    <source>
        <strain evidence="2 3">Jena</strain>
    </source>
</reference>
<evidence type="ECO:0000313" key="3">
    <source>
        <dbReference type="Proteomes" id="UP000241769"/>
    </source>
</evidence>
<dbReference type="GO" id="GO:0016491">
    <property type="term" value="F:oxidoreductase activity"/>
    <property type="evidence" value="ECO:0007669"/>
    <property type="project" value="TreeGrafter"/>
</dbReference>
<keyword evidence="3" id="KW-1185">Reference proteome</keyword>
<evidence type="ECO:0000256" key="1">
    <source>
        <dbReference type="RuleBase" id="RU000363"/>
    </source>
</evidence>
<dbReference type="InParanoid" id="A0A2P6NKZ2"/>
<proteinExistence type="inferred from homology"/>
<sequence>MLELIFIAIVYVIYRAYLKRYPHPSLPADGKWVLISGCDTGFGNMTTKQLDALGYHVLAGCLTQDGAQKLSSECSKNVVTFQLDITNEESVAKTKALVEKHANGKLWGIVNNAGISAGTFVEWNTPAHYKRVHAVNFMGHVDMIYNNVHSIIKAKGRIVNITSVAGFMAAPGMSAYASSKHAFEGYSDSLRREMYLRDVKVAIIEPGFMNTAIVQQALQPWISQWESLSQTVKDEYGQPWFDQMMANRKIALKKNSDDPQLVVDSILHALTNSKPEDRYRPGFQAKLIYVANVLPTSIADYLVRRIDGRDAPLFAQKK</sequence>
<evidence type="ECO:0000313" key="2">
    <source>
        <dbReference type="EMBL" id="PRP84630.1"/>
    </source>
</evidence>
<dbReference type="EMBL" id="MDYQ01000059">
    <property type="protein sequence ID" value="PRP84630.1"/>
    <property type="molecule type" value="Genomic_DNA"/>
</dbReference>
<dbReference type="PRINTS" id="PR00080">
    <property type="entry name" value="SDRFAMILY"/>
</dbReference>
<gene>
    <name evidence="2" type="ORF">PROFUN_07880</name>
</gene>
<dbReference type="InterPro" id="IPR002347">
    <property type="entry name" value="SDR_fam"/>
</dbReference>
<comment type="similarity">
    <text evidence="1">Belongs to the short-chain dehydrogenases/reductases (SDR) family.</text>
</comment>
<organism evidence="2 3">
    <name type="scientific">Planoprotostelium fungivorum</name>
    <dbReference type="NCBI Taxonomy" id="1890364"/>
    <lineage>
        <taxon>Eukaryota</taxon>
        <taxon>Amoebozoa</taxon>
        <taxon>Evosea</taxon>
        <taxon>Variosea</taxon>
        <taxon>Cavosteliida</taxon>
        <taxon>Cavosteliaceae</taxon>
        <taxon>Planoprotostelium</taxon>
    </lineage>
</organism>
<dbReference type="Gene3D" id="3.40.50.720">
    <property type="entry name" value="NAD(P)-binding Rossmann-like Domain"/>
    <property type="match status" value="1"/>
</dbReference>
<name>A0A2P6NKZ2_9EUKA</name>
<dbReference type="PANTHER" id="PTHR43313">
    <property type="entry name" value="SHORT-CHAIN DEHYDROGENASE/REDUCTASE FAMILY 9C"/>
    <property type="match status" value="1"/>
</dbReference>
<dbReference type="PANTHER" id="PTHR43313:SF50">
    <property type="entry name" value="GH26015P"/>
    <property type="match status" value="1"/>
</dbReference>
<comment type="caution">
    <text evidence="2">The sequence shown here is derived from an EMBL/GenBank/DDBJ whole genome shotgun (WGS) entry which is preliminary data.</text>
</comment>
<dbReference type="Proteomes" id="UP000241769">
    <property type="component" value="Unassembled WGS sequence"/>
</dbReference>
<dbReference type="GO" id="GO:0008202">
    <property type="term" value="P:steroid metabolic process"/>
    <property type="evidence" value="ECO:0007669"/>
    <property type="project" value="TreeGrafter"/>
</dbReference>
<dbReference type="PRINTS" id="PR00081">
    <property type="entry name" value="GDHRDH"/>
</dbReference>
<dbReference type="OrthoDB" id="6251714at2759"/>
<protein>
    <submittedName>
        <fullName evidence="2">Retinol dehydrogenase, retinaldehyde reductase</fullName>
    </submittedName>
</protein>
<dbReference type="STRING" id="1890364.A0A2P6NKZ2"/>